<dbReference type="Proteomes" id="UP000265562">
    <property type="component" value="Chromosome"/>
</dbReference>
<keyword evidence="2" id="KW-1185">Reference proteome</keyword>
<protein>
    <submittedName>
        <fullName evidence="1">DUF1819 family protein</fullName>
    </submittedName>
</protein>
<dbReference type="KEGG" id="lua:D4A81_04970"/>
<dbReference type="EMBL" id="CP032364">
    <property type="protein sequence ID" value="AYB00805.1"/>
    <property type="molecule type" value="Genomic_DNA"/>
</dbReference>
<evidence type="ECO:0000313" key="2">
    <source>
        <dbReference type="Proteomes" id="UP000265562"/>
    </source>
</evidence>
<dbReference type="OrthoDB" id="3078533at2"/>
<accession>A0A385Q4J7</accession>
<gene>
    <name evidence="1" type="ORF">D4A81_04970</name>
</gene>
<dbReference type="Pfam" id="PF08849">
    <property type="entry name" value="BrxA"/>
    <property type="match status" value="1"/>
</dbReference>
<proteinExistence type="predicted"/>
<name>A0A385Q4J7_9FIRM</name>
<dbReference type="AlphaFoldDB" id="A0A385Q4J7"/>
<sequence>MDRKEYSASAVKLSFWFMEFRKVVSLLAAGKTLEEIKEINKKENIFGAPTILRSEQIFNTVSGRIKAMDKSFIEIFQNSDVTTQKLFALIATLSLDTLFFDFVYEVIREKMIIGSNTFADSDIRIFFKDKQLQSDKVAKLTDATLRRLGGSYKTMLFEAGLTDKGKTERKILKPILDPIMERWLKDHNMEACFKALTGVR</sequence>
<dbReference type="RefSeq" id="WP_111525541.1">
    <property type="nucleotide sequence ID" value="NZ_CP032364.1"/>
</dbReference>
<reference evidence="1 2" key="1">
    <citation type="submission" date="2018-09" db="EMBL/GenBank/DDBJ databases">
        <title>Genome sequencing of Lachnoanaerobaculum umeaense DSM 23576.</title>
        <authorList>
            <person name="Kook J.-K."/>
            <person name="Park S.-N."/>
            <person name="Lim Y.K."/>
        </authorList>
    </citation>
    <scope>NUCLEOTIDE SEQUENCE [LARGE SCALE GENOMIC DNA]</scope>
    <source>
        <strain evidence="2">DSM 23576 \ CCUG 58757</strain>
    </source>
</reference>
<organism evidence="1 2">
    <name type="scientific">Lachnoanaerobaculum umeaense</name>
    <dbReference type="NCBI Taxonomy" id="617123"/>
    <lineage>
        <taxon>Bacteria</taxon>
        <taxon>Bacillati</taxon>
        <taxon>Bacillota</taxon>
        <taxon>Clostridia</taxon>
        <taxon>Lachnospirales</taxon>
        <taxon>Lachnospiraceae</taxon>
        <taxon>Lachnoanaerobaculum</taxon>
    </lineage>
</organism>
<dbReference type="InterPro" id="IPR014948">
    <property type="entry name" value="BrxA"/>
</dbReference>
<evidence type="ECO:0000313" key="1">
    <source>
        <dbReference type="EMBL" id="AYB00805.1"/>
    </source>
</evidence>
<dbReference type="InterPro" id="IPR023137">
    <property type="entry name" value="BrxA_sf"/>
</dbReference>
<dbReference type="Gene3D" id="1.10.3540.10">
    <property type="entry name" value="uncharacterized protein from magnetospirillum magneticum domain"/>
    <property type="match status" value="1"/>
</dbReference>